<name>A0A0L0DL93_THETB</name>
<dbReference type="Pfam" id="PF02786">
    <property type="entry name" value="CPSase_L_D2"/>
    <property type="match status" value="1"/>
</dbReference>
<dbReference type="Pfam" id="PF01039">
    <property type="entry name" value="Carboxyl_trans"/>
    <property type="match status" value="1"/>
</dbReference>
<dbReference type="Gene3D" id="2.40.50.100">
    <property type="match status" value="1"/>
</dbReference>
<dbReference type="InterPro" id="IPR011761">
    <property type="entry name" value="ATP-grasp"/>
</dbReference>
<dbReference type="CDD" id="cd06850">
    <property type="entry name" value="biotinyl_domain"/>
    <property type="match status" value="1"/>
</dbReference>
<dbReference type="Gene3D" id="3.30.1490.20">
    <property type="entry name" value="ATP-grasp fold, A domain"/>
    <property type="match status" value="1"/>
</dbReference>
<dbReference type="FunFam" id="3.40.50.20:FF:000005">
    <property type="entry name" value="acetyl-CoA carboxylase isoform X2"/>
    <property type="match status" value="1"/>
</dbReference>
<dbReference type="InterPro" id="IPR000089">
    <property type="entry name" value="Biotin_lipoyl"/>
</dbReference>
<evidence type="ECO:0000256" key="1">
    <source>
        <dbReference type="ARBA" id="ARBA00001953"/>
    </source>
</evidence>
<feature type="domain" description="Lipoyl-binding" evidence="15">
    <location>
        <begin position="637"/>
        <end position="711"/>
    </location>
</feature>
<dbReference type="Gene3D" id="3.30.470.20">
    <property type="entry name" value="ATP-grasp fold, B domain"/>
    <property type="match status" value="1"/>
</dbReference>
<dbReference type="Proteomes" id="UP000054408">
    <property type="component" value="Unassembled WGS sequence"/>
</dbReference>
<evidence type="ECO:0000256" key="2">
    <source>
        <dbReference type="ARBA" id="ARBA00004956"/>
    </source>
</evidence>
<dbReference type="Gene3D" id="2.40.460.10">
    <property type="entry name" value="Biotin dependent carboxylase carboxyltransferase"/>
    <property type="match status" value="1"/>
</dbReference>
<evidence type="ECO:0000256" key="12">
    <source>
        <dbReference type="ARBA" id="ARBA00048065"/>
    </source>
</evidence>
<feature type="domain" description="CoA carboxyltransferase N-terminal" evidence="18">
    <location>
        <begin position="1495"/>
        <end position="1840"/>
    </location>
</feature>
<dbReference type="FunFam" id="3.90.226.10:FF:000010">
    <property type="entry name" value="acetyl-CoA carboxylase isoform X2"/>
    <property type="match status" value="1"/>
</dbReference>
<dbReference type="InterPro" id="IPR013537">
    <property type="entry name" value="AcCoA_COase_cen"/>
</dbReference>
<evidence type="ECO:0000256" key="13">
    <source>
        <dbReference type="ARBA" id="ARBA00048600"/>
    </source>
</evidence>
<dbReference type="UniPathway" id="UPA00655">
    <property type="reaction ID" value="UER00711"/>
</dbReference>
<evidence type="ECO:0000256" key="9">
    <source>
        <dbReference type="ARBA" id="ARBA00023160"/>
    </source>
</evidence>
<dbReference type="STRING" id="461836.A0A0L0DL93"/>
<keyword evidence="5 14" id="KW-0547">Nucleotide-binding</keyword>
<dbReference type="InterPro" id="IPR013815">
    <property type="entry name" value="ATP_grasp_subdomain_1"/>
</dbReference>
<evidence type="ECO:0000259" key="15">
    <source>
        <dbReference type="PROSITE" id="PS50968"/>
    </source>
</evidence>
<dbReference type="GO" id="GO:0005524">
    <property type="term" value="F:ATP binding"/>
    <property type="evidence" value="ECO:0007669"/>
    <property type="project" value="UniProtKB-UniRule"/>
</dbReference>
<dbReference type="SUPFAM" id="SSF51246">
    <property type="entry name" value="Rudiment single hybrid motif"/>
    <property type="match status" value="1"/>
</dbReference>
<dbReference type="InterPro" id="IPR005479">
    <property type="entry name" value="CPAse_ATP-bd"/>
</dbReference>
<dbReference type="SUPFAM" id="SSF56059">
    <property type="entry name" value="Glutathione synthetase ATP-binding domain-like"/>
    <property type="match status" value="1"/>
</dbReference>
<keyword evidence="11" id="KW-0511">Multifunctional enzyme</keyword>
<evidence type="ECO:0000259" key="18">
    <source>
        <dbReference type="PROSITE" id="PS50980"/>
    </source>
</evidence>
<dbReference type="InterPro" id="IPR034733">
    <property type="entry name" value="AcCoA_carboxyl_beta"/>
</dbReference>
<proteinExistence type="predicted"/>
<dbReference type="GO" id="GO:2001295">
    <property type="term" value="P:malonyl-CoA biosynthetic process"/>
    <property type="evidence" value="ECO:0007669"/>
    <property type="project" value="UniProtKB-UniPathway"/>
</dbReference>
<keyword evidence="10" id="KW-0092">Biotin</keyword>
<dbReference type="InterPro" id="IPR005481">
    <property type="entry name" value="BC-like_N"/>
</dbReference>
<comment type="pathway">
    <text evidence="2">Lipid metabolism; malonyl-CoA biosynthesis; malonyl-CoA from acetyl-CoA: step 1/1.</text>
</comment>
<dbReference type="PROSITE" id="PS00867">
    <property type="entry name" value="CPSASE_2"/>
    <property type="match status" value="1"/>
</dbReference>
<dbReference type="InterPro" id="IPR005482">
    <property type="entry name" value="Biotin_COase_C"/>
</dbReference>
<dbReference type="Pfam" id="PF02785">
    <property type="entry name" value="Biotin_carb_C"/>
    <property type="match status" value="1"/>
</dbReference>
<dbReference type="Pfam" id="PF00289">
    <property type="entry name" value="Biotin_carb_N"/>
    <property type="match status" value="1"/>
</dbReference>
<dbReference type="Pfam" id="PF08326">
    <property type="entry name" value="ACC_central"/>
    <property type="match status" value="1"/>
</dbReference>
<keyword evidence="3" id="KW-0444">Lipid biosynthesis</keyword>
<dbReference type="FunFam" id="2.40.50.100:FF:000005">
    <property type="entry name" value="Acetyl-CoA carboxylase 1"/>
    <property type="match status" value="1"/>
</dbReference>
<dbReference type="PROSITE" id="PS00188">
    <property type="entry name" value="BIOTIN"/>
    <property type="match status" value="1"/>
</dbReference>
<dbReference type="SUPFAM" id="SSF52096">
    <property type="entry name" value="ClpP/crotonase"/>
    <property type="match status" value="2"/>
</dbReference>
<gene>
    <name evidence="20" type="ORF">AMSG_08705</name>
</gene>
<dbReference type="Pfam" id="PF21385">
    <property type="entry name" value="ACCA_BT"/>
    <property type="match status" value="1"/>
</dbReference>
<dbReference type="SUPFAM" id="SSF52440">
    <property type="entry name" value="PreATP-grasp domain"/>
    <property type="match status" value="1"/>
</dbReference>
<dbReference type="GO" id="GO:0046872">
    <property type="term" value="F:metal ion binding"/>
    <property type="evidence" value="ECO:0007669"/>
    <property type="project" value="InterPro"/>
</dbReference>
<evidence type="ECO:0000256" key="8">
    <source>
        <dbReference type="ARBA" id="ARBA00023098"/>
    </source>
</evidence>
<dbReference type="InterPro" id="IPR011053">
    <property type="entry name" value="Single_hybrid_motif"/>
</dbReference>
<feature type="domain" description="ATP-grasp" evidence="16">
    <location>
        <begin position="181"/>
        <end position="371"/>
    </location>
</feature>
<keyword evidence="7 14" id="KW-0067">ATP-binding</keyword>
<dbReference type="SUPFAM" id="SSF51230">
    <property type="entry name" value="Single hybrid motif"/>
    <property type="match status" value="1"/>
</dbReference>
<evidence type="ECO:0000256" key="4">
    <source>
        <dbReference type="ARBA" id="ARBA00022598"/>
    </source>
</evidence>
<dbReference type="OrthoDB" id="14612at2759"/>
<keyword evidence="4" id="KW-0436">Ligase</keyword>
<dbReference type="InterPro" id="IPR049074">
    <property type="entry name" value="ACCA_BT"/>
</dbReference>
<evidence type="ECO:0000259" key="19">
    <source>
        <dbReference type="PROSITE" id="PS50989"/>
    </source>
</evidence>
<dbReference type="PROSITE" id="PS50979">
    <property type="entry name" value="BC"/>
    <property type="match status" value="1"/>
</dbReference>
<dbReference type="InterPro" id="IPR029045">
    <property type="entry name" value="ClpP/crotonase-like_dom_sf"/>
</dbReference>
<dbReference type="GO" id="GO:0006633">
    <property type="term" value="P:fatty acid biosynthetic process"/>
    <property type="evidence" value="ECO:0007669"/>
    <property type="project" value="UniProtKB-KW"/>
</dbReference>
<dbReference type="InterPro" id="IPR011764">
    <property type="entry name" value="Biotin_carboxylation_dom"/>
</dbReference>
<keyword evidence="9" id="KW-0275">Fatty acid biosynthesis</keyword>
<dbReference type="FunFam" id="3.30.1490.20:FF:000003">
    <property type="entry name" value="acetyl-CoA carboxylase isoform X1"/>
    <property type="match status" value="1"/>
</dbReference>
<dbReference type="RefSeq" id="XP_013755120.1">
    <property type="nucleotide sequence ID" value="XM_013899666.1"/>
</dbReference>
<comment type="catalytic activity">
    <reaction evidence="12">
        <text>hydrogencarbonate + acetyl-CoA + ATP = malonyl-CoA + ADP + phosphate + H(+)</text>
        <dbReference type="Rhea" id="RHEA:11308"/>
        <dbReference type="ChEBI" id="CHEBI:15378"/>
        <dbReference type="ChEBI" id="CHEBI:17544"/>
        <dbReference type="ChEBI" id="CHEBI:30616"/>
        <dbReference type="ChEBI" id="CHEBI:43474"/>
        <dbReference type="ChEBI" id="CHEBI:57288"/>
        <dbReference type="ChEBI" id="CHEBI:57384"/>
        <dbReference type="ChEBI" id="CHEBI:456216"/>
        <dbReference type="EC" id="6.4.1.2"/>
    </reaction>
</comment>
<dbReference type="InterPro" id="IPR011054">
    <property type="entry name" value="Rudment_hybrid_motif"/>
</dbReference>
<evidence type="ECO:0000259" key="16">
    <source>
        <dbReference type="PROSITE" id="PS50975"/>
    </source>
</evidence>
<dbReference type="PROSITE" id="PS50975">
    <property type="entry name" value="ATP_GRASP"/>
    <property type="match status" value="1"/>
</dbReference>
<evidence type="ECO:0000256" key="11">
    <source>
        <dbReference type="ARBA" id="ARBA00023268"/>
    </source>
</evidence>
<evidence type="ECO:0000256" key="3">
    <source>
        <dbReference type="ARBA" id="ARBA00022516"/>
    </source>
</evidence>
<dbReference type="PANTHER" id="PTHR45728:SF3">
    <property type="entry name" value="ACETYL-COA CARBOXYLASE"/>
    <property type="match status" value="1"/>
</dbReference>
<dbReference type="Gene3D" id="3.90.1770.10">
    <property type="entry name" value="PreATP-grasp domain"/>
    <property type="match status" value="1"/>
</dbReference>
<dbReference type="PROSITE" id="PS00866">
    <property type="entry name" value="CPSASE_1"/>
    <property type="match status" value="1"/>
</dbReference>
<dbReference type="GO" id="GO:0003989">
    <property type="term" value="F:acetyl-CoA carboxylase activity"/>
    <property type="evidence" value="ECO:0007669"/>
    <property type="project" value="UniProtKB-EC"/>
</dbReference>
<dbReference type="InterPro" id="IPR049076">
    <property type="entry name" value="ACCA"/>
</dbReference>
<evidence type="ECO:0000313" key="21">
    <source>
        <dbReference type="Proteomes" id="UP000054408"/>
    </source>
</evidence>
<dbReference type="SMART" id="SM00878">
    <property type="entry name" value="Biotin_carb_C"/>
    <property type="match status" value="1"/>
</dbReference>
<accession>A0A0L0DL93</accession>
<dbReference type="PROSITE" id="PS50989">
    <property type="entry name" value="COA_CT_CTER"/>
    <property type="match status" value="1"/>
</dbReference>
<evidence type="ECO:0000256" key="6">
    <source>
        <dbReference type="ARBA" id="ARBA00022832"/>
    </source>
</evidence>
<dbReference type="GeneID" id="25567336"/>
<keyword evidence="6" id="KW-0276">Fatty acid metabolism</keyword>
<dbReference type="OMA" id="PTPKGHC"/>
<dbReference type="eggNOG" id="KOG0368">
    <property type="taxonomic scope" value="Eukaryota"/>
</dbReference>
<evidence type="ECO:0000259" key="17">
    <source>
        <dbReference type="PROSITE" id="PS50979"/>
    </source>
</evidence>
<dbReference type="Pfam" id="PF00364">
    <property type="entry name" value="Biotin_lipoyl"/>
    <property type="match status" value="1"/>
</dbReference>
<dbReference type="Gene3D" id="3.40.50.20">
    <property type="match status" value="1"/>
</dbReference>
<keyword evidence="8" id="KW-0443">Lipid metabolism</keyword>
<dbReference type="InterPro" id="IPR011763">
    <property type="entry name" value="COA_CT_C"/>
</dbReference>
<evidence type="ECO:0000256" key="7">
    <source>
        <dbReference type="ARBA" id="ARBA00022840"/>
    </source>
</evidence>
<dbReference type="PROSITE" id="PS50980">
    <property type="entry name" value="COA_CT_NTER"/>
    <property type="match status" value="1"/>
</dbReference>
<dbReference type="InterPro" id="IPR011762">
    <property type="entry name" value="COA_CT_N"/>
</dbReference>
<dbReference type="InterPro" id="IPR001882">
    <property type="entry name" value="Biotin_BS"/>
</dbReference>
<feature type="domain" description="CoA carboxyltransferase C-terminal" evidence="19">
    <location>
        <begin position="1845"/>
        <end position="2160"/>
    </location>
</feature>
<comment type="catalytic activity">
    <reaction evidence="13">
        <text>N(6)-biotinyl-L-lysyl-[protein] + hydrogencarbonate + ATP = N(6)-carboxybiotinyl-L-lysyl-[protein] + ADP + phosphate + H(+)</text>
        <dbReference type="Rhea" id="RHEA:13501"/>
        <dbReference type="Rhea" id="RHEA-COMP:10505"/>
        <dbReference type="Rhea" id="RHEA-COMP:10506"/>
        <dbReference type="ChEBI" id="CHEBI:15378"/>
        <dbReference type="ChEBI" id="CHEBI:17544"/>
        <dbReference type="ChEBI" id="CHEBI:30616"/>
        <dbReference type="ChEBI" id="CHEBI:43474"/>
        <dbReference type="ChEBI" id="CHEBI:83144"/>
        <dbReference type="ChEBI" id="CHEBI:83145"/>
        <dbReference type="ChEBI" id="CHEBI:456216"/>
        <dbReference type="EC" id="6.3.4.14"/>
    </reaction>
</comment>
<keyword evidence="21" id="KW-1185">Reference proteome</keyword>
<dbReference type="GO" id="GO:0004075">
    <property type="term" value="F:biotin carboxylase activity"/>
    <property type="evidence" value="ECO:0007669"/>
    <property type="project" value="UniProtKB-EC"/>
</dbReference>
<dbReference type="EMBL" id="GL349475">
    <property type="protein sequence ID" value="KNC52811.1"/>
    <property type="molecule type" value="Genomic_DNA"/>
</dbReference>
<evidence type="ECO:0000313" key="20">
    <source>
        <dbReference type="EMBL" id="KNC52811.1"/>
    </source>
</evidence>
<protein>
    <submittedName>
        <fullName evidence="20">Acetyl-CoA carboxylase</fullName>
    </submittedName>
</protein>
<reference evidence="20 21" key="1">
    <citation type="submission" date="2010-05" db="EMBL/GenBank/DDBJ databases">
        <title>The Genome Sequence of Thecamonas trahens ATCC 50062.</title>
        <authorList>
            <consortium name="The Broad Institute Genome Sequencing Platform"/>
            <person name="Russ C."/>
            <person name="Cuomo C."/>
            <person name="Shea T."/>
            <person name="Young S.K."/>
            <person name="Zeng Q."/>
            <person name="Koehrsen M."/>
            <person name="Haas B."/>
            <person name="Borodovsky M."/>
            <person name="Guigo R."/>
            <person name="Alvarado L."/>
            <person name="Berlin A."/>
            <person name="Bochicchio J."/>
            <person name="Borenstein D."/>
            <person name="Chapman S."/>
            <person name="Chen Z."/>
            <person name="Freedman E."/>
            <person name="Gellesch M."/>
            <person name="Goldberg J."/>
            <person name="Griggs A."/>
            <person name="Gujja S."/>
            <person name="Heilman E."/>
            <person name="Heiman D."/>
            <person name="Hepburn T."/>
            <person name="Howarth C."/>
            <person name="Jen D."/>
            <person name="Larson L."/>
            <person name="Mehta T."/>
            <person name="Park D."/>
            <person name="Pearson M."/>
            <person name="Roberts A."/>
            <person name="Saif S."/>
            <person name="Shenoy N."/>
            <person name="Sisk P."/>
            <person name="Stolte C."/>
            <person name="Sykes S."/>
            <person name="Thomson T."/>
            <person name="Walk T."/>
            <person name="White J."/>
            <person name="Yandava C."/>
            <person name="Burger G."/>
            <person name="Gray M.W."/>
            <person name="Holland P.W.H."/>
            <person name="King N."/>
            <person name="Lang F.B.F."/>
            <person name="Roger A.J."/>
            <person name="Ruiz-Trillo I."/>
            <person name="Lander E."/>
            <person name="Nusbaum C."/>
        </authorList>
    </citation>
    <scope>NUCLEOTIDE SEQUENCE [LARGE SCALE GENOMIC DNA]</scope>
    <source>
        <strain evidence="20 21">ATCC 50062</strain>
    </source>
</reference>
<evidence type="ECO:0000256" key="10">
    <source>
        <dbReference type="ARBA" id="ARBA00023267"/>
    </source>
</evidence>
<feature type="domain" description="Biotin carboxylation" evidence="17">
    <location>
        <begin position="27"/>
        <end position="511"/>
    </location>
</feature>
<dbReference type="PROSITE" id="PS50968">
    <property type="entry name" value="BIOTINYL_LIPOYL"/>
    <property type="match status" value="1"/>
</dbReference>
<comment type="cofactor">
    <cofactor evidence="1">
        <name>biotin</name>
        <dbReference type="ChEBI" id="CHEBI:57586"/>
    </cofactor>
</comment>
<dbReference type="PANTHER" id="PTHR45728">
    <property type="entry name" value="ACETYL-COA CARBOXYLASE, ISOFORM A"/>
    <property type="match status" value="1"/>
</dbReference>
<sequence length="2241" mass="239265">MASVRGPALGTYPDVESYVKAKGGSRVIRKCLVANNGIAAVKTIRSVRDWAYTTFGSESAIQFVVMVTPEDLAANAAYIRMAEEAIEVPGGTNNNNYANVDQIVDVAIKAGVDAVFAGWGHASENPKLPDALDAAGIVFIGPSGDAMRALGDKIASTIVAQSVDVPCLPWSGDSLQLPEDSAGATTVPADLLAKACVTSAADASDAAERIGYPVMIKASEGGGGKGIRMVQSADTVVDAFRQVAAEVPGSPIFIMKLAPSARHLEVQLLCDMHGNAMSLFGRDCSMQRRHQKVLEEGPVTVATVDQQIAMEAAAVRLAKQVNYVSAGTVEYLYFDDAHFFLELNPRLQVEHPVTEMITGVSIPASQLQVAMGIPLFAIPEIRVFYGLDPNETAPFDLSARPEPSCAVIAARITAENAEEGFKPTSGLITDLSFASTTNVWGYFSVSAGSSLHEYSDSQFGHLFASGPPARTPNVVIRGEIRTPVEYLANVLETPEFVDNTFSTAWLDARIRSGLLHRTVNLDEVFCGALARVHAAATKRANEFEAALARGQIPPLSLLDNNYAVTLIFNSVKYELSAVHTAKSSYALTLNGATASAELVELVDGTFLVHMDGKTHTLYAREEASGLRIVVNGRTCVFSDEFDPSLIRSLTPGKIVKFLVDDNSHVAVGEPIAHVEVMKMIMPMAAPAAGVISFSKSEGSILAPGMVIATLDLDDVSAVERASPYDGAPPAFGPPRPLPTKPHKELELAAEVIAAAFDGYSPSNLSDAVALFVKALGDPKLALCQVSELLASIESRLPDTLFASLTALLDSFEAAADAADAAGNPAPAFPANELLAAIDATEAGLAPKRSRALPHASGASAYAVSRVKALMDQYISVETQYGQSNTRREEVLWDLRDENKDDVDRVVGLARSHSGLENKNAVLGALLACVAELRDCDLPVKPRAYVSIRGATSPSARAQIGCVEDYQSQLEALASFTGKGHARLALASRVLLIHANLPSFAERKAAMGELLASVAGASPDEHHGLLTRLVDRPSSLSDVLVPFFTDPATAFADLALKAYIIRTYRAYDVLEFVPVVPEGVESLVAAVAFHFNLPVRKSRPMTPSSRNSSASSMDAASVSATSSSGHLATRTSVAGFHSSPSMTAISEMASLPLPSPSGNSGEHRYGVMYAVNGGMDALYASADALLAAYTPPAHTLGFPASSPLSFVNIINFIVAVEGPLAPGQAEAAAAAFGTFLQDAARSATLRELCVRRITLGLVVEGSYPVFFTYRGHLEYAEDGIHRYIEPPLAFQLDIGRLSNYNIRAVPTGHSHLHVYAAHAKGAPAGTAERIFVRSIVRDPESFTAAATVDLLATEGERILVDALDAIQMINVTHPNLASADSNHIFINLLPNMVISLDEVRAIGARFVQAHGRRMFQLRVMETELKLNLQFAGSPDPDAFVPVRIQIKSRSGFVVRYHVYVETLGDAPNGTPIFTAISQPGALAEPAPWNGLPISTPYALPNPEQAARRRAQNLDTVYIYDFPEVMDQAVRQVWGRHVTAVVEAGEAPPTIPAVCCEATEYRLGADGKLAAWPNAFDASAPPPRIGMVAWKCVWYTPECPAGRVVVVVGNDITCLQGSFGPAEDELFFQASAMARSLGVPRVYLSANSGARIGMAEELRAKFKVAWLDSTAPERGAEYLYLELDDAAELGNDVVHWEEVDGPDGTRVARIVDIIGTADGIGVENLRASGMIAGETSLAYEDVFTISLVSGRSVGIGAYLVRLGQRIVQHKSPPILLTGAGALNKLLGSQVYTSNNQLGGIKIMHANGVSHLVCENNLDGVRDIVKWISYVPAVRDGPLPCLPSPVDGWDRDIAYTLPPSGAADPRAMLAGASAADGWVSGFFDRDSFVETLAGWARTVVTGRARLGGMPVGVIAVETRSVTTVAPADPGDKTSQEMVYPEAGQVWYPNSASKTAQAINDFNFGEQLPLFIFANWRGFSGGMRDMFNEVLKFGSHIVDALRKYKQPISIYIPPNGELRGGAWVVLDTTINADMIEMYASESARGGILEPAGAVEIKYKERHLRATMLRLDDECKRLAEELAAADAGSDAATAAAAALTARQDDLMPYYRQVAVQFADLHDTPGRMLAKGVVKSVVPWRNARRFFYWRMSRRVGLHGLARKLVAGNAATSYAAAVDMLHAWIAAAGVDLDNDRAVAEYVAIHRADLDARVSTADLAVARGLAGKLRTLLAGLSDDERAAVMAELN</sequence>
<evidence type="ECO:0000256" key="14">
    <source>
        <dbReference type="PROSITE-ProRule" id="PRU00409"/>
    </source>
</evidence>
<dbReference type="InterPro" id="IPR016185">
    <property type="entry name" value="PreATP-grasp_dom_sf"/>
</dbReference>
<organism evidence="20 21">
    <name type="scientific">Thecamonas trahens ATCC 50062</name>
    <dbReference type="NCBI Taxonomy" id="461836"/>
    <lineage>
        <taxon>Eukaryota</taxon>
        <taxon>Apusozoa</taxon>
        <taxon>Apusomonadida</taxon>
        <taxon>Apusomonadidae</taxon>
        <taxon>Thecamonas</taxon>
    </lineage>
</organism>
<dbReference type="Gene3D" id="3.90.226.10">
    <property type="entry name" value="2-enoyl-CoA Hydratase, Chain A, domain 1"/>
    <property type="match status" value="2"/>
</dbReference>
<evidence type="ECO:0000256" key="5">
    <source>
        <dbReference type="ARBA" id="ARBA00022741"/>
    </source>
</evidence>